<name>A0A085N1N6_9BILA</name>
<dbReference type="Gene3D" id="1.10.10.1450">
    <property type="match status" value="1"/>
</dbReference>
<evidence type="ECO:0000313" key="3">
    <source>
        <dbReference type="EMBL" id="KFD63382.1"/>
    </source>
</evidence>
<evidence type="ECO:0000256" key="1">
    <source>
        <dbReference type="SAM" id="MobiDB-lite"/>
    </source>
</evidence>
<dbReference type="AlphaFoldDB" id="A0A085N1N6"/>
<protein>
    <recommendedName>
        <fullName evidence="2">Mos1 transposase HTH domain-containing protein</fullName>
    </recommendedName>
</protein>
<gene>
    <name evidence="3" type="ORF">M514_02060</name>
</gene>
<feature type="region of interest" description="Disordered" evidence="1">
    <location>
        <begin position="90"/>
        <end position="112"/>
    </location>
</feature>
<dbReference type="Proteomes" id="UP000030758">
    <property type="component" value="Unassembled WGS sequence"/>
</dbReference>
<organism evidence="3">
    <name type="scientific">Trichuris suis</name>
    <name type="common">pig whipworm</name>
    <dbReference type="NCBI Taxonomy" id="68888"/>
    <lineage>
        <taxon>Eukaryota</taxon>
        <taxon>Metazoa</taxon>
        <taxon>Ecdysozoa</taxon>
        <taxon>Nematoda</taxon>
        <taxon>Enoplea</taxon>
        <taxon>Dorylaimia</taxon>
        <taxon>Trichinellida</taxon>
        <taxon>Trichuridae</taxon>
        <taxon>Trichuris</taxon>
    </lineage>
</organism>
<accession>A0A085N1N6</accession>
<feature type="non-terminal residue" evidence="3">
    <location>
        <position position="1"/>
    </location>
</feature>
<sequence length="112" mass="12596">LAVYQQAFSDLTSVSASEYVSLLRTYGILAFELHKMLAHLLSKLQLLLCNEGLSAAVAAEEIQALRGEEALSDRAARKWFFRLREGNFDLSDSARSSDFDEERLNALTREEP</sequence>
<feature type="domain" description="Mos1 transposase HTH" evidence="2">
    <location>
        <begin position="46"/>
        <end position="87"/>
    </location>
</feature>
<dbReference type="EMBL" id="KL367575">
    <property type="protein sequence ID" value="KFD63382.1"/>
    <property type="molecule type" value="Genomic_DNA"/>
</dbReference>
<reference evidence="3" key="1">
    <citation type="journal article" date="2014" name="Nat. Genet.">
        <title>Genome and transcriptome of the porcine whipworm Trichuris suis.</title>
        <authorList>
            <person name="Jex A.R."/>
            <person name="Nejsum P."/>
            <person name="Schwarz E.M."/>
            <person name="Hu L."/>
            <person name="Young N.D."/>
            <person name="Hall R.S."/>
            <person name="Korhonen P.K."/>
            <person name="Liao S."/>
            <person name="Thamsborg S."/>
            <person name="Xia J."/>
            <person name="Xu P."/>
            <person name="Wang S."/>
            <person name="Scheerlinck J.P."/>
            <person name="Hofmann A."/>
            <person name="Sternberg P.W."/>
            <person name="Wang J."/>
            <person name="Gasser R.B."/>
        </authorList>
    </citation>
    <scope>NUCLEOTIDE SEQUENCE [LARGE SCALE GENOMIC DNA]</scope>
    <source>
        <strain evidence="3">DCEP-RM93F</strain>
    </source>
</reference>
<evidence type="ECO:0000259" key="2">
    <source>
        <dbReference type="Pfam" id="PF17906"/>
    </source>
</evidence>
<dbReference type="Pfam" id="PF17906">
    <property type="entry name" value="HTH_48"/>
    <property type="match status" value="1"/>
</dbReference>
<feature type="compositionally biased region" description="Basic and acidic residues" evidence="1">
    <location>
        <begin position="95"/>
        <end position="112"/>
    </location>
</feature>
<proteinExistence type="predicted"/>
<dbReference type="InterPro" id="IPR041426">
    <property type="entry name" value="Mos1_HTH"/>
</dbReference>